<gene>
    <name evidence="4" type="ORF">EBB45_02280</name>
</gene>
<keyword evidence="2" id="KW-0812">Transmembrane</keyword>
<feature type="compositionally biased region" description="Acidic residues" evidence="1">
    <location>
        <begin position="82"/>
        <end position="93"/>
    </location>
</feature>
<feature type="domain" description="DUF1510" evidence="3">
    <location>
        <begin position="136"/>
        <end position="227"/>
    </location>
</feature>
<evidence type="ECO:0000256" key="1">
    <source>
        <dbReference type="SAM" id="MobiDB-lite"/>
    </source>
</evidence>
<sequence length="228" mass="26076">MGNNEFDSKNRSRLSKREQRKKRPKKSDKLLNVLIAIVSILIIANLVFLFTKDDETEVASENKTQAEKYLQGKNQSPKSEEIVSEEEGEEEQSSSDKTVVSAKNEDQTEEKEQSVNLPTKLTTHKSSDPQVKQEVVDSSWQPTPTKQTGEHVSVYREGHVDYEEKLVTFRNAVNLEENNVIYWSVRNNGSSNSSIAVISSKDESQKYRVSIEWIENEGWKPVKVEELK</sequence>
<dbReference type="AlphaFoldDB" id="A0A3N9UKC0"/>
<keyword evidence="2" id="KW-0472">Membrane</keyword>
<feature type="compositionally biased region" description="Polar residues" evidence="1">
    <location>
        <begin position="136"/>
        <end position="147"/>
    </location>
</feature>
<feature type="compositionally biased region" description="Basic and acidic residues" evidence="1">
    <location>
        <begin position="1"/>
        <end position="10"/>
    </location>
</feature>
<organism evidence="4 5">
    <name type="scientific">Lysinibacillus composti</name>
    <dbReference type="NCBI Taxonomy" id="720633"/>
    <lineage>
        <taxon>Bacteria</taxon>
        <taxon>Bacillati</taxon>
        <taxon>Bacillota</taxon>
        <taxon>Bacilli</taxon>
        <taxon>Bacillales</taxon>
        <taxon>Bacillaceae</taxon>
        <taxon>Lysinibacillus</taxon>
    </lineage>
</organism>
<feature type="region of interest" description="Disordered" evidence="1">
    <location>
        <begin position="1"/>
        <end position="25"/>
    </location>
</feature>
<comment type="caution">
    <text evidence="4">The sequence shown here is derived from an EMBL/GenBank/DDBJ whole genome shotgun (WGS) entry which is preliminary data.</text>
</comment>
<keyword evidence="2" id="KW-1133">Transmembrane helix</keyword>
<dbReference type="Proteomes" id="UP000274033">
    <property type="component" value="Unassembled WGS sequence"/>
</dbReference>
<reference evidence="4 5" key="1">
    <citation type="journal article" date="2013" name="J. Microbiol.">
        <title>Lysinibacillus chungkukjangi sp. nov., isolated from Chungkukjang, Korean fermented soybean food.</title>
        <authorList>
            <person name="Kim S.J."/>
            <person name="Jang Y.H."/>
            <person name="Hamada M."/>
            <person name="Ahn J.H."/>
            <person name="Weon H.Y."/>
            <person name="Suzuki K."/>
            <person name="Whang K.S."/>
            <person name="Kwon S.W."/>
        </authorList>
    </citation>
    <scope>NUCLEOTIDE SEQUENCE [LARGE SCALE GENOMIC DNA]</scope>
    <source>
        <strain evidence="4 5">MCCC 1A12701</strain>
    </source>
</reference>
<dbReference type="RefSeq" id="WP_124762191.1">
    <property type="nucleotide sequence ID" value="NZ_JAFBDY010000001.1"/>
</dbReference>
<evidence type="ECO:0000313" key="4">
    <source>
        <dbReference type="EMBL" id="RQW76397.1"/>
    </source>
</evidence>
<protein>
    <submittedName>
        <fullName evidence="4">DUF1510 family protein</fullName>
    </submittedName>
</protein>
<evidence type="ECO:0000313" key="5">
    <source>
        <dbReference type="Proteomes" id="UP000274033"/>
    </source>
</evidence>
<feature type="transmembrane region" description="Helical" evidence="2">
    <location>
        <begin position="30"/>
        <end position="50"/>
    </location>
</feature>
<accession>A0A3N9UKC0</accession>
<dbReference type="InterPro" id="IPR009988">
    <property type="entry name" value="DUF1510"/>
</dbReference>
<evidence type="ECO:0000256" key="2">
    <source>
        <dbReference type="SAM" id="Phobius"/>
    </source>
</evidence>
<feature type="region of interest" description="Disordered" evidence="1">
    <location>
        <begin position="68"/>
        <end position="150"/>
    </location>
</feature>
<dbReference type="OrthoDB" id="2168558at2"/>
<dbReference type="Pfam" id="PF07423">
    <property type="entry name" value="DUF1510"/>
    <property type="match status" value="1"/>
</dbReference>
<keyword evidence="5" id="KW-1185">Reference proteome</keyword>
<proteinExistence type="predicted"/>
<feature type="compositionally biased region" description="Basic and acidic residues" evidence="1">
    <location>
        <begin position="103"/>
        <end position="113"/>
    </location>
</feature>
<feature type="compositionally biased region" description="Basic residues" evidence="1">
    <location>
        <begin position="11"/>
        <end position="25"/>
    </location>
</feature>
<evidence type="ECO:0000259" key="3">
    <source>
        <dbReference type="Pfam" id="PF07423"/>
    </source>
</evidence>
<dbReference type="EMBL" id="RRCT01000001">
    <property type="protein sequence ID" value="RQW76397.1"/>
    <property type="molecule type" value="Genomic_DNA"/>
</dbReference>
<name>A0A3N9UKC0_9BACI</name>